<sequence length="708" mass="76383">MSAPRRRSSRLRGSNATPGKSFNHASMHLSSLTERDETPTHGAQSNLDCIVSSPLAPRTPATGCAKPPLEEMHPSKAHQSTTKEPDSGLRLGFVGIEKNGENMPSGVTQQTPSKTGISSSFDFQFARPGPQLGPAAQKMMDDLREEALRIKAKLAAEREEESRLDDESNVTGRKIAQPKGKVGRYSDVHMAEFKKMDSIAGHASSFRAQPGRFTPATKPSLKRSQSKAKLDDREEVESCRNDHRTEGFQATALPKPNLKRSQSKARLDDREDSDNDQNGKILSFTERLENTAPAKRARQNMADDTSSTRPVSRGDHTPKSMPSALPAARSQSKMLASISTPTQASLARAATTKQPATQIPTLTKSPSKPNLVGTPRGLTKSKTMSSIGSVPQSEPKNFLRSPGKFDRVRSMLRYPSSSKKAPAAPSLIPSLVRSPSKPNLEKTLPPIPTTPGLDRSKSVKHVNFTPDTINKNSATISKSPSPFKSAIPRSPSKFNVAAKAQPTDQASDTPAPARDVHYPSIAGLPKLPNDSQSVDYPSLDGVRPLPEPPHQASSKHGISTSVAGTFSFRTDHTIQFGESPKGFGSSPGQSSVRQVRQSILPTRMPGAFPVSNGSNKENKAPNVHLPSVAHGMSNKKRCRADSDDEEEKGVEGSPAKKRKANVPEGEMLMAPMLLAEKAAAASKLPSPTKKKVLSLSRLNMLSRPKNRK</sequence>
<dbReference type="AlphaFoldDB" id="A0A9P6VPK4"/>
<proteinExistence type="predicted"/>
<reference evidence="2" key="1">
    <citation type="submission" date="2019-07" db="EMBL/GenBank/DDBJ databases">
        <title>Hyphodiscus hymeniophilus genome sequencing and assembly.</title>
        <authorList>
            <person name="Kramer G."/>
            <person name="Nodwell J."/>
        </authorList>
    </citation>
    <scope>NUCLEOTIDE SEQUENCE</scope>
    <source>
        <strain evidence="2">ATCC 34498</strain>
    </source>
</reference>
<dbReference type="OrthoDB" id="5204833at2759"/>
<evidence type="ECO:0000256" key="1">
    <source>
        <dbReference type="SAM" id="MobiDB-lite"/>
    </source>
</evidence>
<protein>
    <recommendedName>
        <fullName evidence="4">Erythromycin esterase</fullName>
    </recommendedName>
</protein>
<evidence type="ECO:0008006" key="4">
    <source>
        <dbReference type="Google" id="ProtNLM"/>
    </source>
</evidence>
<gene>
    <name evidence="2" type="ORF">D0Z07_1334</name>
</gene>
<feature type="compositionally biased region" description="Basic and acidic residues" evidence="1">
    <location>
        <begin position="228"/>
        <end position="246"/>
    </location>
</feature>
<feature type="compositionally biased region" description="Polar residues" evidence="1">
    <location>
        <begin position="105"/>
        <end position="122"/>
    </location>
</feature>
<feature type="compositionally biased region" description="Polar residues" evidence="1">
    <location>
        <begin position="465"/>
        <end position="482"/>
    </location>
</feature>
<comment type="caution">
    <text evidence="2">The sequence shown here is derived from an EMBL/GenBank/DDBJ whole genome shotgun (WGS) entry which is preliminary data.</text>
</comment>
<evidence type="ECO:0000313" key="2">
    <source>
        <dbReference type="EMBL" id="KAG0651848.1"/>
    </source>
</evidence>
<dbReference type="Proteomes" id="UP000785200">
    <property type="component" value="Unassembled WGS sequence"/>
</dbReference>
<evidence type="ECO:0000313" key="3">
    <source>
        <dbReference type="Proteomes" id="UP000785200"/>
    </source>
</evidence>
<feature type="compositionally biased region" description="Polar residues" evidence="1">
    <location>
        <begin position="329"/>
        <end position="368"/>
    </location>
</feature>
<feature type="region of interest" description="Disordered" evidence="1">
    <location>
        <begin position="202"/>
        <end position="559"/>
    </location>
</feature>
<feature type="region of interest" description="Disordered" evidence="1">
    <location>
        <begin position="155"/>
        <end position="183"/>
    </location>
</feature>
<feature type="compositionally biased region" description="Low complexity" evidence="1">
    <location>
        <begin position="415"/>
        <end position="426"/>
    </location>
</feature>
<dbReference type="EMBL" id="VNKQ01000003">
    <property type="protein sequence ID" value="KAG0651848.1"/>
    <property type="molecule type" value="Genomic_DNA"/>
</dbReference>
<feature type="compositionally biased region" description="Polar residues" evidence="1">
    <location>
        <begin position="586"/>
        <end position="600"/>
    </location>
</feature>
<feature type="compositionally biased region" description="Polar residues" evidence="1">
    <location>
        <begin position="11"/>
        <end position="32"/>
    </location>
</feature>
<feature type="region of interest" description="Disordered" evidence="1">
    <location>
        <begin position="1"/>
        <end position="135"/>
    </location>
</feature>
<keyword evidence="3" id="KW-1185">Reference proteome</keyword>
<name>A0A9P6VPK4_9HELO</name>
<feature type="compositionally biased region" description="Basic residues" evidence="1">
    <location>
        <begin position="1"/>
        <end position="10"/>
    </location>
</feature>
<accession>A0A9P6VPK4</accession>
<feature type="compositionally biased region" description="Polar residues" evidence="1">
    <location>
        <begin position="380"/>
        <end position="395"/>
    </location>
</feature>
<feature type="region of interest" description="Disordered" evidence="1">
    <location>
        <begin position="571"/>
        <end position="663"/>
    </location>
</feature>
<organism evidence="2 3">
    <name type="scientific">Hyphodiscus hymeniophilus</name>
    <dbReference type="NCBI Taxonomy" id="353542"/>
    <lineage>
        <taxon>Eukaryota</taxon>
        <taxon>Fungi</taxon>
        <taxon>Dikarya</taxon>
        <taxon>Ascomycota</taxon>
        <taxon>Pezizomycotina</taxon>
        <taxon>Leotiomycetes</taxon>
        <taxon>Helotiales</taxon>
        <taxon>Hyphodiscaceae</taxon>
        <taxon>Hyphodiscus</taxon>
    </lineage>
</organism>